<dbReference type="GO" id="GO:0047733">
    <property type="term" value="F:CDP-glucose 4,6-dehydratase activity"/>
    <property type="evidence" value="ECO:0007669"/>
    <property type="project" value="UniProtKB-EC"/>
</dbReference>
<dbReference type="Proteomes" id="UP001058860">
    <property type="component" value="Chromosome"/>
</dbReference>
<dbReference type="EC" id="4.2.1.45" evidence="2"/>
<keyword evidence="3" id="KW-1185">Reference proteome</keyword>
<dbReference type="PANTHER" id="PTHR43245">
    <property type="entry name" value="BIFUNCTIONAL POLYMYXIN RESISTANCE PROTEIN ARNA"/>
    <property type="match status" value="1"/>
</dbReference>
<dbReference type="Gene3D" id="3.40.50.720">
    <property type="entry name" value="NAD(P)-binding Rossmann-like Domain"/>
    <property type="match status" value="1"/>
</dbReference>
<evidence type="ECO:0000313" key="2">
    <source>
        <dbReference type="EMBL" id="UUY04108.1"/>
    </source>
</evidence>
<gene>
    <name evidence="2" type="primary">rfbG</name>
    <name evidence="2" type="ORF">LRS13_00850</name>
</gene>
<evidence type="ECO:0000313" key="3">
    <source>
        <dbReference type="Proteomes" id="UP001058860"/>
    </source>
</evidence>
<dbReference type="Gene3D" id="3.90.25.10">
    <property type="entry name" value="UDP-galactose 4-epimerase, domain 1"/>
    <property type="match status" value="1"/>
</dbReference>
<dbReference type="PANTHER" id="PTHR43245:SF10">
    <property type="entry name" value="SUGAR DEHYDRATASE_EPIMERASE YFNG-RELATED"/>
    <property type="match status" value="1"/>
</dbReference>
<dbReference type="InterPro" id="IPR001509">
    <property type="entry name" value="Epimerase_deHydtase"/>
</dbReference>
<dbReference type="EMBL" id="CP088295">
    <property type="protein sequence ID" value="UUY04108.1"/>
    <property type="molecule type" value="Genomic_DNA"/>
</dbReference>
<dbReference type="Pfam" id="PF01370">
    <property type="entry name" value="Epimerase"/>
    <property type="match status" value="1"/>
</dbReference>
<dbReference type="InterPro" id="IPR050177">
    <property type="entry name" value="Lipid_A_modif_metabolic_enz"/>
</dbReference>
<proteinExistence type="predicted"/>
<name>A0ABY5PHI2_9ACTN</name>
<dbReference type="SUPFAM" id="SSF51735">
    <property type="entry name" value="NAD(P)-binding Rossmann-fold domains"/>
    <property type="match status" value="1"/>
</dbReference>
<dbReference type="RefSeq" id="WP_353864602.1">
    <property type="nucleotide sequence ID" value="NZ_CP088295.1"/>
</dbReference>
<reference evidence="3" key="1">
    <citation type="submission" date="2021-11" db="EMBL/GenBank/DDBJ databases">
        <title>Cultivation dependent microbiological survey of springs from the worlds oldest radium mine currently devoted to the extraction of radon-saturated water.</title>
        <authorList>
            <person name="Kapinusova G."/>
            <person name="Smrhova T."/>
            <person name="Strejcek M."/>
            <person name="Suman J."/>
            <person name="Jani K."/>
            <person name="Pajer P."/>
            <person name="Uhlik O."/>
        </authorList>
    </citation>
    <scope>NUCLEOTIDE SEQUENCE [LARGE SCALE GENOMIC DNA]</scope>
    <source>
        <strain evidence="3">J379</strain>
    </source>
</reference>
<keyword evidence="2" id="KW-0456">Lyase</keyword>
<sequence>MGVDPAFWSGKRVLVTGHTGFKGSWLSLWLASLGAKVVGASDVVADGPTLFAAAKVEEHLDQHHLIDIRDAAAVDGVFRAARPDVVLHLAAQAFVRRSYAEPVETYAVNVMGTAHVLDAVRRVEGIRAAVVVTSDKCYDNRGQGRPFTEDDPMGGHDPYSNSKGCAELVTDAFRRSYFEAADGPRIASARAGNVIGGGDWGEDRLIPDMMRGALAGEQIRIRRPDAVRPWQHVLNPLSGYLVLAQALWDGADEYAAGFNFGPDPDDAQPVQAIVERLAARWPGGLTWEMDEGPHPHEAGYLALDSARAHERLGWAPAWDLADALDSIVDWFVGYRDGVDPHALTLGQIDRFQRG</sequence>
<accession>A0ABY5PHI2</accession>
<dbReference type="InterPro" id="IPR013445">
    <property type="entry name" value="CDP_4_6_deHydtase"/>
</dbReference>
<evidence type="ECO:0000259" key="1">
    <source>
        <dbReference type="Pfam" id="PF01370"/>
    </source>
</evidence>
<protein>
    <submittedName>
        <fullName evidence="2">CDP-glucose 4,6-dehydratase</fullName>
        <ecNumber evidence="2">4.2.1.45</ecNumber>
    </submittedName>
</protein>
<dbReference type="InterPro" id="IPR036291">
    <property type="entry name" value="NAD(P)-bd_dom_sf"/>
</dbReference>
<organism evidence="2 3">
    <name type="scientific">Svornostia abyssi</name>
    <dbReference type="NCBI Taxonomy" id="2898438"/>
    <lineage>
        <taxon>Bacteria</taxon>
        <taxon>Bacillati</taxon>
        <taxon>Actinomycetota</taxon>
        <taxon>Thermoleophilia</taxon>
        <taxon>Solirubrobacterales</taxon>
        <taxon>Baekduiaceae</taxon>
        <taxon>Svornostia</taxon>
    </lineage>
</organism>
<dbReference type="NCBIfam" id="TIGR02622">
    <property type="entry name" value="CDP_4_6_dhtase"/>
    <property type="match status" value="1"/>
</dbReference>
<feature type="domain" description="NAD-dependent epimerase/dehydratase" evidence="1">
    <location>
        <begin position="13"/>
        <end position="246"/>
    </location>
</feature>